<evidence type="ECO:0000256" key="1">
    <source>
        <dbReference type="SAM" id="Coils"/>
    </source>
</evidence>
<accession>A0A2A9MLE8</accession>
<dbReference type="KEGG" id="bbes:BESB_011410"/>
<keyword evidence="3" id="KW-1185">Reference proteome</keyword>
<dbReference type="OrthoDB" id="330828at2759"/>
<feature type="coiled-coil region" evidence="1">
    <location>
        <begin position="692"/>
        <end position="719"/>
    </location>
</feature>
<proteinExistence type="predicted"/>
<dbReference type="PANTHER" id="PTHR16275:SF8">
    <property type="entry name" value="COILED-COIL DOMAIN-CONTAINING PROTEIN 40"/>
    <property type="match status" value="1"/>
</dbReference>
<protein>
    <submittedName>
        <fullName evidence="2">Uncharacterized protein</fullName>
    </submittedName>
</protein>
<feature type="coiled-coil region" evidence="1">
    <location>
        <begin position="54"/>
        <end position="438"/>
    </location>
</feature>
<feature type="coiled-coil region" evidence="1">
    <location>
        <begin position="538"/>
        <end position="612"/>
    </location>
</feature>
<evidence type="ECO:0000313" key="2">
    <source>
        <dbReference type="EMBL" id="PFH38799.1"/>
    </source>
</evidence>
<dbReference type="PANTHER" id="PTHR16275">
    <property type="entry name" value="COILED-COIL DOMAIN-CONTAINING PROTEIN 40"/>
    <property type="match status" value="1"/>
</dbReference>
<dbReference type="AlphaFoldDB" id="A0A2A9MLE8"/>
<dbReference type="STRING" id="94643.A0A2A9MLE8"/>
<organism evidence="2 3">
    <name type="scientific">Besnoitia besnoiti</name>
    <name type="common">Apicomplexan protozoan</name>
    <dbReference type="NCBI Taxonomy" id="94643"/>
    <lineage>
        <taxon>Eukaryota</taxon>
        <taxon>Sar</taxon>
        <taxon>Alveolata</taxon>
        <taxon>Apicomplexa</taxon>
        <taxon>Conoidasida</taxon>
        <taxon>Coccidia</taxon>
        <taxon>Eucoccidiorida</taxon>
        <taxon>Eimeriorina</taxon>
        <taxon>Sarcocystidae</taxon>
        <taxon>Besnoitia</taxon>
    </lineage>
</organism>
<evidence type="ECO:0000313" key="3">
    <source>
        <dbReference type="Proteomes" id="UP000224006"/>
    </source>
</evidence>
<dbReference type="GO" id="GO:0005737">
    <property type="term" value="C:cytoplasm"/>
    <property type="evidence" value="ECO:0007669"/>
    <property type="project" value="TreeGrafter"/>
</dbReference>
<dbReference type="EMBL" id="NWUJ01000001">
    <property type="protein sequence ID" value="PFH38799.1"/>
    <property type="molecule type" value="Genomic_DNA"/>
</dbReference>
<name>A0A2A9MLE8_BESBE</name>
<gene>
    <name evidence="2" type="ORF">BESB_011410</name>
</gene>
<dbReference type="VEuPathDB" id="ToxoDB:BESB_011410"/>
<keyword evidence="1" id="KW-0175">Coiled coil</keyword>
<dbReference type="Proteomes" id="UP000224006">
    <property type="component" value="Chromosome I"/>
</dbReference>
<dbReference type="InterPro" id="IPR037386">
    <property type="entry name" value="CCDC40"/>
</dbReference>
<dbReference type="RefSeq" id="XP_029222808.1">
    <property type="nucleotide sequence ID" value="XM_029359895.1"/>
</dbReference>
<comment type="caution">
    <text evidence="2">The sequence shown here is derived from an EMBL/GenBank/DDBJ whole genome shotgun (WGS) entry which is preliminary data.</text>
</comment>
<sequence length="754" mass="88081">MQLEYAEKKDKDKRLGRLHEELALRLYSTQQELHKRQQNLEEMATVEDEVKAKRKHAEATLEQGIKDLQAEQKELDGYVTKLSNARRELNELKFTLRQAQAYNEQLEADIKLKRRETYKEHATLEKRETEKMHQDFLIDGLKEKIRDLSDQKRMYESQAAAQQTEIEAANAALREAQHEIETIAADKQRLLQQWRSSVVGMQRREEALHAIKQMVKQQEEKELNIEAEMRDVQATIRETQEQNENLTAKHNTHTRQLETIQVQIANVERDVEMAEKQNSLVQKSVHHTLQEGLRADVAVSQLRNQVKLVENSIKKTSQENTALNDQVVALLSNQSTLNRAAANASKRAQKLNDQCKRKEEEFEQVQNDTVRKRVETLELKAQNTSLKANLKRVQQALAEKEKLIDQYEAEIKKGHIEIDKKQELVEKLNKEYDERRSTFDDDSTGPLEAKIKNMRCISAKKDEQLISQQKRIRLTSAIALNSKEIREMQTAIKQMRTDMSRVNQIIVKKVEKQQVYERETQSLTHDFDLRMAEHQKVEARLAETVQSIRDEKSKLEEELVEAERQIMLWERKIFLEKEMHEALDPAVGQSEVMSMRKEIHRMQLRLEQLKKCQEQMLSEMQRLHVQLQNVWEEVEKTRRETCSLQTETAQLRVRRALNLACILQYQKLVKRLQAATERDACAPLKASTIAAIKRVRNDAKSLAETLDRLRKECPELEVLFDTFYEWAAVISAAAMPPLPASQVCEEVRNWRPNS</sequence>
<dbReference type="GO" id="GO:0035082">
    <property type="term" value="P:axoneme assembly"/>
    <property type="evidence" value="ECO:0007669"/>
    <property type="project" value="InterPro"/>
</dbReference>
<dbReference type="GeneID" id="40306203"/>
<reference evidence="2 3" key="1">
    <citation type="submission" date="2017-09" db="EMBL/GenBank/DDBJ databases">
        <title>Genome sequencing of Besnoitia besnoiti strain Bb-Ger1.</title>
        <authorList>
            <person name="Schares G."/>
            <person name="Venepally P."/>
            <person name="Lorenzi H.A."/>
        </authorList>
    </citation>
    <scope>NUCLEOTIDE SEQUENCE [LARGE SCALE GENOMIC DNA]</scope>
    <source>
        <strain evidence="2 3">Bb-Ger1</strain>
    </source>
</reference>